<comment type="function">
    <text evidence="8">Gustatory receptor which mediates acceptance or avoidance behavior, depending on its substrates.</text>
</comment>
<keyword evidence="7 8" id="KW-0807">Transducer</keyword>
<evidence type="ECO:0000256" key="6">
    <source>
        <dbReference type="ARBA" id="ARBA00023170"/>
    </source>
</evidence>
<evidence type="ECO:0000256" key="9">
    <source>
        <dbReference type="SAM" id="SignalP"/>
    </source>
</evidence>
<dbReference type="AlphaFoldDB" id="A0ABD1F9X0"/>
<evidence type="ECO:0000256" key="3">
    <source>
        <dbReference type="ARBA" id="ARBA00022692"/>
    </source>
</evidence>
<keyword evidence="9" id="KW-0732">Signal</keyword>
<proteinExistence type="inferred from homology"/>
<evidence type="ECO:0000256" key="7">
    <source>
        <dbReference type="ARBA" id="ARBA00023224"/>
    </source>
</evidence>
<organism evidence="10 11">
    <name type="scientific">Hypothenemus hampei</name>
    <name type="common">Coffee berry borer</name>
    <dbReference type="NCBI Taxonomy" id="57062"/>
    <lineage>
        <taxon>Eukaryota</taxon>
        <taxon>Metazoa</taxon>
        <taxon>Ecdysozoa</taxon>
        <taxon>Arthropoda</taxon>
        <taxon>Hexapoda</taxon>
        <taxon>Insecta</taxon>
        <taxon>Pterygota</taxon>
        <taxon>Neoptera</taxon>
        <taxon>Endopterygota</taxon>
        <taxon>Coleoptera</taxon>
        <taxon>Polyphaga</taxon>
        <taxon>Cucujiformia</taxon>
        <taxon>Curculionidae</taxon>
        <taxon>Scolytinae</taxon>
        <taxon>Hypothenemus</taxon>
    </lineage>
</organism>
<gene>
    <name evidence="10" type="ORF">ABEB36_003636</name>
</gene>
<dbReference type="Proteomes" id="UP001566132">
    <property type="component" value="Unassembled WGS sequence"/>
</dbReference>
<keyword evidence="5 8" id="KW-0472">Membrane</keyword>
<dbReference type="GO" id="GO:0005886">
    <property type="term" value="C:plasma membrane"/>
    <property type="evidence" value="ECO:0007669"/>
    <property type="project" value="UniProtKB-SubCell"/>
</dbReference>
<feature type="transmembrane region" description="Helical" evidence="8">
    <location>
        <begin position="30"/>
        <end position="55"/>
    </location>
</feature>
<evidence type="ECO:0000256" key="5">
    <source>
        <dbReference type="ARBA" id="ARBA00023136"/>
    </source>
</evidence>
<evidence type="ECO:0000256" key="4">
    <source>
        <dbReference type="ARBA" id="ARBA00022989"/>
    </source>
</evidence>
<evidence type="ECO:0000256" key="8">
    <source>
        <dbReference type="RuleBase" id="RU363108"/>
    </source>
</evidence>
<feature type="transmembrane region" description="Helical" evidence="8">
    <location>
        <begin position="319"/>
        <end position="339"/>
    </location>
</feature>
<comment type="caution">
    <text evidence="10">The sequence shown here is derived from an EMBL/GenBank/DDBJ whole genome shotgun (WGS) entry which is preliminary data.</text>
</comment>
<keyword evidence="11" id="KW-1185">Reference proteome</keyword>
<feature type="chain" id="PRO_5044788262" description="Gustatory receptor" evidence="9">
    <location>
        <begin position="21"/>
        <end position="342"/>
    </location>
</feature>
<keyword evidence="6 8" id="KW-0675">Receptor</keyword>
<name>A0ABD1F9X0_HYPHA</name>
<feature type="transmembrane region" description="Helical" evidence="8">
    <location>
        <begin position="197"/>
        <end position="219"/>
    </location>
</feature>
<dbReference type="PANTHER" id="PTHR21143">
    <property type="entry name" value="INVERTEBRATE GUSTATORY RECEPTOR"/>
    <property type="match status" value="1"/>
</dbReference>
<protein>
    <recommendedName>
        <fullName evidence="8">Gustatory receptor</fullName>
    </recommendedName>
</protein>
<evidence type="ECO:0000313" key="10">
    <source>
        <dbReference type="EMBL" id="KAL1514368.1"/>
    </source>
</evidence>
<feature type="transmembrane region" description="Helical" evidence="8">
    <location>
        <begin position="239"/>
        <end position="255"/>
    </location>
</feature>
<keyword evidence="4 8" id="KW-1133">Transmembrane helix</keyword>
<comment type="caution">
    <text evidence="8">Lacks conserved residue(s) required for the propagation of feature annotation.</text>
</comment>
<keyword evidence="2 8" id="KW-1003">Cell membrane</keyword>
<reference evidence="10 11" key="1">
    <citation type="submission" date="2024-05" db="EMBL/GenBank/DDBJ databases">
        <title>Genetic variation in Jamaican populations of the coffee berry borer (Hypothenemus hampei).</title>
        <authorList>
            <person name="Errbii M."/>
            <person name="Myrie A."/>
        </authorList>
    </citation>
    <scope>NUCLEOTIDE SEQUENCE [LARGE SCALE GENOMIC DNA]</scope>
    <source>
        <strain evidence="10">JA-Hopewell-2020-01-JO</strain>
        <tissue evidence="10">Whole body</tissue>
    </source>
</reference>
<feature type="transmembrane region" description="Helical" evidence="8">
    <location>
        <begin position="101"/>
        <end position="125"/>
    </location>
</feature>
<feature type="transmembrane region" description="Helical" evidence="8">
    <location>
        <begin position="62"/>
        <end position="81"/>
    </location>
</feature>
<dbReference type="Pfam" id="PF08395">
    <property type="entry name" value="7tm_7"/>
    <property type="match status" value="1"/>
</dbReference>
<dbReference type="EMBL" id="JBDJPC010000002">
    <property type="protein sequence ID" value="KAL1514368.1"/>
    <property type="molecule type" value="Genomic_DNA"/>
</dbReference>
<evidence type="ECO:0000256" key="1">
    <source>
        <dbReference type="ARBA" id="ARBA00004651"/>
    </source>
</evidence>
<accession>A0ABD1F9X0</accession>
<dbReference type="PANTHER" id="PTHR21143:SF104">
    <property type="entry name" value="GUSTATORY RECEPTOR 8A-RELATED"/>
    <property type="match status" value="1"/>
</dbReference>
<keyword evidence="3 8" id="KW-0812">Transmembrane</keyword>
<evidence type="ECO:0000313" key="11">
    <source>
        <dbReference type="Proteomes" id="UP001566132"/>
    </source>
</evidence>
<comment type="subcellular location">
    <subcellularLocation>
        <location evidence="1 8">Cell membrane</location>
        <topology evidence="1 8">Multi-pass membrane protein</topology>
    </subcellularLocation>
</comment>
<dbReference type="GO" id="GO:0007165">
    <property type="term" value="P:signal transduction"/>
    <property type="evidence" value="ECO:0007669"/>
    <property type="project" value="UniProtKB-KW"/>
</dbReference>
<comment type="similarity">
    <text evidence="8">Belongs to the insect chemoreceptor superfamily. Gustatory receptor (GR) family.</text>
</comment>
<sequence length="342" mass="40033">MFIKIIVLFIIFFASLPVHSVKCKKLYKKYLIIFHLVLCVQLIYFWKLFVISFVLFLQKLLVLLYILSLLCTHVFFTRNFVKYDKTLDALLSSLKLFNGTRARLLVIFYCWIMLIFRLTCVIYNYRKFKIFPRIIMFLSNIYIQRFEFLLIACNCICGEWKNQFKLLNKKMKTDRNVLVHLKTYRSLIQKINDFNRIFGVSLACAVVSIILLILCIISLKVFSIDPINKMETKFSPKLSYVFPFLAYLIRLAIIGEQLSTETKKTVAICHNNALNINKLAFISGNSNKLQKQYLDFAKEAHERNNKLSAAGYFSIDNSMILFIITNVCTYLIVICQLIAVHS</sequence>
<evidence type="ECO:0000256" key="2">
    <source>
        <dbReference type="ARBA" id="ARBA00022475"/>
    </source>
</evidence>
<feature type="signal peptide" evidence="9">
    <location>
        <begin position="1"/>
        <end position="20"/>
    </location>
</feature>
<dbReference type="InterPro" id="IPR013604">
    <property type="entry name" value="7TM_chemorcpt"/>
</dbReference>